<dbReference type="SMART" id="SM00534">
    <property type="entry name" value="MUTSac"/>
    <property type="match status" value="1"/>
</dbReference>
<dbReference type="GO" id="GO:0006298">
    <property type="term" value="P:mismatch repair"/>
    <property type="evidence" value="ECO:0007669"/>
    <property type="project" value="InterPro"/>
</dbReference>
<dbReference type="SUPFAM" id="SSF48334">
    <property type="entry name" value="DNA repair protein MutS, domain III"/>
    <property type="match status" value="1"/>
</dbReference>
<dbReference type="Proteomes" id="UP001431209">
    <property type="component" value="Unassembled WGS sequence"/>
</dbReference>
<protein>
    <submittedName>
        <fullName evidence="6">DNA mismatch repair protein</fullName>
    </submittedName>
</protein>
<dbReference type="PANTHER" id="PTHR11361">
    <property type="entry name" value="DNA MISMATCH REPAIR PROTEIN MUTS FAMILY MEMBER"/>
    <property type="match status" value="1"/>
</dbReference>
<dbReference type="InterPro" id="IPR000432">
    <property type="entry name" value="DNA_mismatch_repair_MutS_C"/>
</dbReference>
<dbReference type="Pfam" id="PF00488">
    <property type="entry name" value="MutS_V"/>
    <property type="match status" value="1"/>
</dbReference>
<sequence>MINHLKTFKLERMMCMPGMTFNKLTNRYEMNINGVTLNNLEILQNNANASEKGSLYWLMNHTCTPFGSRLLKHWICHPLYDSQSIQDRLDAIHYIQSESNVDQHLFISSLPILMRSLPDLEKALMRVEYGKCSPKEFLALLKSFERLGEELPNQDDIESINCPLIKNLLMSIPDNLAPLIEKFLSSFNHSAVETMNYKGLWNKRELFLNMSGYPEIEEQQEALCNLKNDLNKHLEEIRELLGKPNLVFKDLHGKRDLVEIKVSEMRMAKSDWLKTSQTKSLVRYQTPFVIKHQKEVQYHKELLEKESSNAWNNLLLDFCEHYEPLKRTVAALAQFDCLLSLSELSSKKGYIRPEFTKNTKSKLKVVNGRHPMIEMLLEEQDQEFIPNDAHMDATQERCMIITGPNMGGKSSYIKSMAIIVLMAHIGSYVPADECELSMFDAIYTRMGASDDMSRGHSTFFVELSEAGECLRDATERSLVVMDELGRGTSTHDGTAIAYATLERLVCGIGCLNLFVTHYPLLTTMSFIYPDLIKNYHLSYSGKENQKEVKFLYKLVNGSSPKSYGLNVAKLAGLSAGIIDLASDKSDQLERETMSRMTSKCFNRMLKYLDSDKSESIKDVQSHVRELIPGIADEKDAMDVKE</sequence>
<evidence type="ECO:0000256" key="3">
    <source>
        <dbReference type="ARBA" id="ARBA00023125"/>
    </source>
</evidence>
<dbReference type="AlphaFoldDB" id="A0AAW2YKI2"/>
<dbReference type="InterPro" id="IPR045076">
    <property type="entry name" value="MutS"/>
</dbReference>
<evidence type="ECO:0000259" key="5">
    <source>
        <dbReference type="PROSITE" id="PS00486"/>
    </source>
</evidence>
<keyword evidence="7" id="KW-1185">Reference proteome</keyword>
<evidence type="ECO:0000256" key="1">
    <source>
        <dbReference type="ARBA" id="ARBA00022741"/>
    </source>
</evidence>
<dbReference type="GO" id="GO:0030983">
    <property type="term" value="F:mismatched DNA binding"/>
    <property type="evidence" value="ECO:0007669"/>
    <property type="project" value="InterPro"/>
</dbReference>
<keyword evidence="1" id="KW-0547">Nucleotide-binding</keyword>
<evidence type="ECO:0000313" key="7">
    <source>
        <dbReference type="Proteomes" id="UP001431209"/>
    </source>
</evidence>
<dbReference type="GO" id="GO:0140664">
    <property type="term" value="F:ATP-dependent DNA damage sensor activity"/>
    <property type="evidence" value="ECO:0007669"/>
    <property type="project" value="InterPro"/>
</dbReference>
<dbReference type="InterPro" id="IPR036187">
    <property type="entry name" value="DNA_mismatch_repair_MutS_sf"/>
</dbReference>
<dbReference type="Gene3D" id="1.10.1420.10">
    <property type="match status" value="2"/>
</dbReference>
<evidence type="ECO:0000313" key="6">
    <source>
        <dbReference type="EMBL" id="KAL0477634.1"/>
    </source>
</evidence>
<keyword evidence="4" id="KW-0227">DNA damage</keyword>
<dbReference type="Pfam" id="PF05192">
    <property type="entry name" value="MutS_III"/>
    <property type="match status" value="1"/>
</dbReference>
<reference evidence="6 7" key="1">
    <citation type="submission" date="2024-03" db="EMBL/GenBank/DDBJ databases">
        <title>The Acrasis kona genome and developmental transcriptomes reveal deep origins of eukaryotic multicellular pathways.</title>
        <authorList>
            <person name="Sheikh S."/>
            <person name="Fu C.-J."/>
            <person name="Brown M.W."/>
            <person name="Baldauf S.L."/>
        </authorList>
    </citation>
    <scope>NUCLEOTIDE SEQUENCE [LARGE SCALE GENOMIC DNA]</scope>
    <source>
        <strain evidence="6 7">ATCC MYA-3509</strain>
    </source>
</reference>
<dbReference type="EMBL" id="JAOPGA020000204">
    <property type="protein sequence ID" value="KAL0477634.1"/>
    <property type="molecule type" value="Genomic_DNA"/>
</dbReference>
<dbReference type="InterPro" id="IPR017261">
    <property type="entry name" value="DNA_mismatch_repair_MutS/MSH"/>
</dbReference>
<dbReference type="SMART" id="SM00533">
    <property type="entry name" value="MUTSd"/>
    <property type="match status" value="1"/>
</dbReference>
<dbReference type="GO" id="GO:0006312">
    <property type="term" value="P:mitotic recombination"/>
    <property type="evidence" value="ECO:0007669"/>
    <property type="project" value="TreeGrafter"/>
</dbReference>
<gene>
    <name evidence="6" type="ORF">AKO1_005543</name>
</gene>
<evidence type="ECO:0000256" key="4">
    <source>
        <dbReference type="ARBA" id="ARBA00023204"/>
    </source>
</evidence>
<organism evidence="6 7">
    <name type="scientific">Acrasis kona</name>
    <dbReference type="NCBI Taxonomy" id="1008807"/>
    <lineage>
        <taxon>Eukaryota</taxon>
        <taxon>Discoba</taxon>
        <taxon>Heterolobosea</taxon>
        <taxon>Tetramitia</taxon>
        <taxon>Eutetramitia</taxon>
        <taxon>Acrasidae</taxon>
        <taxon>Acrasis</taxon>
    </lineage>
</organism>
<evidence type="ECO:0000256" key="2">
    <source>
        <dbReference type="ARBA" id="ARBA00022840"/>
    </source>
</evidence>
<dbReference type="Gene3D" id="3.40.50.300">
    <property type="entry name" value="P-loop containing nucleotide triphosphate hydrolases"/>
    <property type="match status" value="1"/>
</dbReference>
<keyword evidence="2" id="KW-0067">ATP-binding</keyword>
<keyword evidence="4" id="KW-0234">DNA repair</keyword>
<dbReference type="PANTHER" id="PTHR11361:SF122">
    <property type="entry name" value="DNA MISMATCH REPAIR PROTEIN MSH3"/>
    <property type="match status" value="1"/>
</dbReference>
<dbReference type="SUPFAM" id="SSF52540">
    <property type="entry name" value="P-loop containing nucleoside triphosphate hydrolases"/>
    <property type="match status" value="1"/>
</dbReference>
<dbReference type="PROSITE" id="PS00486">
    <property type="entry name" value="DNA_MISMATCH_REPAIR_2"/>
    <property type="match status" value="1"/>
</dbReference>
<accession>A0AAW2YKI2</accession>
<comment type="caution">
    <text evidence="6">The sequence shown here is derived from an EMBL/GenBank/DDBJ whole genome shotgun (WGS) entry which is preliminary data.</text>
</comment>
<name>A0AAW2YKI2_9EUKA</name>
<dbReference type="GO" id="GO:0005524">
    <property type="term" value="F:ATP binding"/>
    <property type="evidence" value="ECO:0007669"/>
    <property type="project" value="UniProtKB-KW"/>
</dbReference>
<keyword evidence="3" id="KW-0238">DNA-binding</keyword>
<dbReference type="PIRSF" id="PIRSF037677">
    <property type="entry name" value="DNA_mis_repair_Msh6"/>
    <property type="match status" value="1"/>
</dbReference>
<proteinExistence type="predicted"/>
<dbReference type="InterPro" id="IPR027417">
    <property type="entry name" value="P-loop_NTPase"/>
</dbReference>
<dbReference type="GO" id="GO:0005634">
    <property type="term" value="C:nucleus"/>
    <property type="evidence" value="ECO:0007669"/>
    <property type="project" value="TreeGrafter"/>
</dbReference>
<dbReference type="InterPro" id="IPR007696">
    <property type="entry name" value="DNA_mismatch_repair_MutS_core"/>
</dbReference>
<feature type="domain" description="DNA mismatch repair proteins mutS family" evidence="5">
    <location>
        <begin position="477"/>
        <end position="493"/>
    </location>
</feature>